<proteinExistence type="predicted"/>
<dbReference type="Proteomes" id="UP000235616">
    <property type="component" value="Unassembled WGS sequence"/>
</dbReference>
<feature type="compositionally biased region" description="Polar residues" evidence="1">
    <location>
        <begin position="1"/>
        <end position="13"/>
    </location>
</feature>
<feature type="region of interest" description="Disordered" evidence="1">
    <location>
        <begin position="1"/>
        <end position="23"/>
    </location>
</feature>
<dbReference type="EMBL" id="PNYA01000016">
    <property type="protein sequence ID" value="PMS18189.1"/>
    <property type="molecule type" value="Genomic_DNA"/>
</dbReference>
<sequence>MELGTQTGINDGQSGIELDTRTGIHDGKSGLILQNAPLSPAPMVPANRLPTIDPVDAGAEQPPIVVAPYIALPGSNGTVPAGAAGYRMVPGNRQ</sequence>
<organism evidence="2 3">
    <name type="scientific">Trinickia dabaoshanensis</name>
    <dbReference type="NCBI Taxonomy" id="564714"/>
    <lineage>
        <taxon>Bacteria</taxon>
        <taxon>Pseudomonadati</taxon>
        <taxon>Pseudomonadota</taxon>
        <taxon>Betaproteobacteria</taxon>
        <taxon>Burkholderiales</taxon>
        <taxon>Burkholderiaceae</taxon>
        <taxon>Trinickia</taxon>
    </lineage>
</organism>
<gene>
    <name evidence="2" type="ORF">C0Z18_18165</name>
</gene>
<evidence type="ECO:0000313" key="3">
    <source>
        <dbReference type="Proteomes" id="UP000235616"/>
    </source>
</evidence>
<evidence type="ECO:0000256" key="1">
    <source>
        <dbReference type="SAM" id="MobiDB-lite"/>
    </source>
</evidence>
<dbReference type="AlphaFoldDB" id="A0A2N7VM03"/>
<name>A0A2N7VM03_9BURK</name>
<evidence type="ECO:0000313" key="2">
    <source>
        <dbReference type="EMBL" id="PMS18189.1"/>
    </source>
</evidence>
<keyword evidence="3" id="KW-1185">Reference proteome</keyword>
<reference evidence="2 3" key="1">
    <citation type="submission" date="2018-01" db="EMBL/GenBank/DDBJ databases">
        <title>Whole genome analyses suggest that Burkholderia sensu lato contains two further novel genera in the rhizoxinica-symbiotica group Mycetohabitans gen. nov., and Trinickia gen. nov.: implications for the evolution of diazotrophy and nodulation in the Burkholderiaceae.</title>
        <authorList>
            <person name="Estrada-de los Santos P."/>
            <person name="Palmer M."/>
            <person name="Chavez-Ramirez B."/>
            <person name="Beukes C."/>
            <person name="Steenkamp E.T."/>
            <person name="Hirsch A.M."/>
            <person name="Manyaka P."/>
            <person name="Maluk M."/>
            <person name="Lafos M."/>
            <person name="Crook M."/>
            <person name="Gross E."/>
            <person name="Simon M.F."/>
            <person name="Bueno dos Reis Junior F."/>
            <person name="Poole P.S."/>
            <person name="Venter S.N."/>
            <person name="James E.K."/>
        </authorList>
    </citation>
    <scope>NUCLEOTIDE SEQUENCE [LARGE SCALE GENOMIC DNA]</scope>
    <source>
        <strain evidence="2 3">GIMN1.004</strain>
    </source>
</reference>
<accession>A0A2N7VM03</accession>
<protein>
    <submittedName>
        <fullName evidence="2">Uncharacterized protein</fullName>
    </submittedName>
</protein>
<dbReference type="OrthoDB" id="8971208at2"/>
<comment type="caution">
    <text evidence="2">The sequence shown here is derived from an EMBL/GenBank/DDBJ whole genome shotgun (WGS) entry which is preliminary data.</text>
</comment>